<dbReference type="EMBL" id="WIWS01000257">
    <property type="protein sequence ID" value="KAF3195471.1"/>
    <property type="molecule type" value="Genomic_DNA"/>
</dbReference>
<protein>
    <submittedName>
        <fullName evidence="10">ATP synthase subunit G atp20</fullName>
    </submittedName>
</protein>
<evidence type="ECO:0000313" key="13">
    <source>
        <dbReference type="EMBL" id="KAF3195471.1"/>
    </source>
</evidence>
<evidence type="ECO:0000256" key="7">
    <source>
        <dbReference type="ARBA" id="ARBA00023128"/>
    </source>
</evidence>
<dbReference type="Proteomes" id="UP000475325">
    <property type="component" value="Unassembled WGS sequence"/>
</dbReference>
<dbReference type="EMBL" id="WIWT01000105">
    <property type="protein sequence ID" value="KAF3200655.1"/>
    <property type="molecule type" value="Genomic_DNA"/>
</dbReference>
<evidence type="ECO:0000256" key="2">
    <source>
        <dbReference type="ARBA" id="ARBA00005699"/>
    </source>
</evidence>
<keyword evidence="7" id="KW-0496">Mitochondrion</keyword>
<evidence type="ECO:0000313" key="18">
    <source>
        <dbReference type="Proteomes" id="UP000479691"/>
    </source>
</evidence>
<dbReference type="EMBL" id="JAABOE010000008">
    <property type="protein sequence ID" value="KAF3189430.1"/>
    <property type="molecule type" value="Genomic_DNA"/>
</dbReference>
<evidence type="ECO:0000256" key="8">
    <source>
        <dbReference type="ARBA" id="ARBA00023136"/>
    </source>
</evidence>
<evidence type="ECO:0000313" key="19">
    <source>
        <dbReference type="Proteomes" id="UP000480548"/>
    </source>
</evidence>
<dbReference type="EMBL" id="WIQZ01000104">
    <property type="protein sequence ID" value="KAF3123984.1"/>
    <property type="molecule type" value="Genomic_DNA"/>
</dbReference>
<evidence type="ECO:0000313" key="15">
    <source>
        <dbReference type="EMBL" id="KAF3222800.1"/>
    </source>
</evidence>
<dbReference type="Proteomes" id="UP000480548">
    <property type="component" value="Unassembled WGS sequence"/>
</dbReference>
<keyword evidence="9" id="KW-0066">ATP synthesis</keyword>
<dbReference type="GO" id="GO:0031966">
    <property type="term" value="C:mitochondrial membrane"/>
    <property type="evidence" value="ECO:0007669"/>
    <property type="project" value="UniProtKB-SubCell"/>
</dbReference>
<accession>A0A6G1M6A2</accession>
<keyword evidence="6" id="KW-0406">Ion transport</keyword>
<comment type="subcellular location">
    <subcellularLocation>
        <location evidence="1">Mitochondrion membrane</location>
    </subcellularLocation>
</comment>
<dbReference type="EMBL" id="WIQW01000033">
    <property type="protein sequence ID" value="KAF3097784.1"/>
    <property type="molecule type" value="Genomic_DNA"/>
</dbReference>
<evidence type="ECO:0000256" key="6">
    <source>
        <dbReference type="ARBA" id="ARBA00023065"/>
    </source>
</evidence>
<evidence type="ECO:0000256" key="3">
    <source>
        <dbReference type="ARBA" id="ARBA00022448"/>
    </source>
</evidence>
<comment type="similarity">
    <text evidence="2">Belongs to the ATPase g subunit family.</text>
</comment>
<evidence type="ECO:0000313" key="14">
    <source>
        <dbReference type="EMBL" id="KAF3200655.1"/>
    </source>
</evidence>
<dbReference type="InterPro" id="IPR006808">
    <property type="entry name" value="ATP_synth_F0_gsu_mt"/>
</dbReference>
<reference evidence="16 17" key="1">
    <citation type="submission" date="2019-06" db="EMBL/GenBank/DDBJ databases">
        <authorList>
            <person name="Palmer J.M."/>
        </authorList>
    </citation>
    <scope>NUCLEOTIDE SEQUENCE [LARGE SCALE GENOMIC DNA]</scope>
    <source>
        <strain evidence="10 17">TWF102</strain>
        <strain evidence="13 16">TWF106</strain>
        <strain evidence="15 20">TWF191</strain>
        <strain evidence="14">TWF679</strain>
        <strain evidence="11 19">TWF703</strain>
        <strain evidence="12 18">TWF788</strain>
    </source>
</reference>
<keyword evidence="3" id="KW-0813">Transport</keyword>
<evidence type="ECO:0000256" key="4">
    <source>
        <dbReference type="ARBA" id="ARBA00022547"/>
    </source>
</evidence>
<keyword evidence="8" id="KW-0472">Membrane</keyword>
<evidence type="ECO:0000256" key="9">
    <source>
        <dbReference type="ARBA" id="ARBA00023310"/>
    </source>
</evidence>
<dbReference type="AlphaFoldDB" id="A0A6G1M6A2"/>
<keyword evidence="4" id="KW-0138">CF(0)</keyword>
<evidence type="ECO:0000313" key="16">
    <source>
        <dbReference type="Proteomes" id="UP000472727"/>
    </source>
</evidence>
<dbReference type="EMBL" id="WIPF01000038">
    <property type="protein sequence ID" value="KAF3222800.1"/>
    <property type="molecule type" value="Genomic_DNA"/>
</dbReference>
<evidence type="ECO:0000313" key="10">
    <source>
        <dbReference type="EMBL" id="KAF3097784.1"/>
    </source>
</evidence>
<evidence type="ECO:0000256" key="5">
    <source>
        <dbReference type="ARBA" id="ARBA00022781"/>
    </source>
</evidence>
<proteinExistence type="inferred from homology"/>
<evidence type="ECO:0000313" key="20">
    <source>
        <dbReference type="Proteomes" id="UP000483672"/>
    </source>
</evidence>
<evidence type="ECO:0000313" key="12">
    <source>
        <dbReference type="EMBL" id="KAF3189430.1"/>
    </source>
</evidence>
<dbReference type="GO" id="GO:0045259">
    <property type="term" value="C:proton-transporting ATP synthase complex"/>
    <property type="evidence" value="ECO:0007669"/>
    <property type="project" value="UniProtKB-KW"/>
</dbReference>
<keyword evidence="5" id="KW-0375">Hydrogen ion transport</keyword>
<sequence>MSSLTLRPLARRHHQIIRSAFRRYATESAAKSTAESAASSASSAASKAQETASNVAAKAQEIFNKGVAAAGPMAAKLGESINSAPASSNKIVGAVQGVIPHVVYYSKVAAELAKHIYRGQQMSPPSLQSLQTFYRPYVGPLLNPSSWWGHIKSIRPRISALPDPETAYRSVQATSRKELAGYAVLAAECLGFFTVGTMIGRRKIVGYRGGVKEHH</sequence>
<comment type="caution">
    <text evidence="10">The sequence shown here is derived from an EMBL/GenBank/DDBJ whole genome shotgun (WGS) entry which is preliminary data.</text>
</comment>
<dbReference type="OrthoDB" id="437at2759"/>
<dbReference type="GO" id="GO:0015078">
    <property type="term" value="F:proton transmembrane transporter activity"/>
    <property type="evidence" value="ECO:0007669"/>
    <property type="project" value="InterPro"/>
</dbReference>
<dbReference type="GO" id="GO:0015986">
    <property type="term" value="P:proton motive force-driven ATP synthesis"/>
    <property type="evidence" value="ECO:0007669"/>
    <property type="project" value="InterPro"/>
</dbReference>
<dbReference type="Proteomes" id="UP000614610">
    <property type="component" value="Unassembled WGS sequence"/>
</dbReference>
<dbReference type="Proteomes" id="UP000479691">
    <property type="component" value="Unassembled WGS sequence"/>
</dbReference>
<dbReference type="Pfam" id="PF04718">
    <property type="entry name" value="ATP-synt_G"/>
    <property type="match status" value="1"/>
</dbReference>
<evidence type="ECO:0000256" key="1">
    <source>
        <dbReference type="ARBA" id="ARBA00004325"/>
    </source>
</evidence>
<dbReference type="Proteomes" id="UP000472727">
    <property type="component" value="Unassembled WGS sequence"/>
</dbReference>
<evidence type="ECO:0000313" key="17">
    <source>
        <dbReference type="Proteomes" id="UP000475325"/>
    </source>
</evidence>
<name>A0A6G1M6A2_ORBOL</name>
<evidence type="ECO:0000313" key="11">
    <source>
        <dbReference type="EMBL" id="KAF3123984.1"/>
    </source>
</evidence>
<gene>
    <name evidence="10" type="primary">ATP20</name>
    <name evidence="10" type="ORF">TWF102_006293</name>
    <name evidence="13" type="ORF">TWF106_005600</name>
    <name evidence="15" type="ORF">TWF191_006614</name>
    <name evidence="14" type="ORF">TWF679_000693</name>
    <name evidence="11" type="ORF">TWF703_000560</name>
    <name evidence="12" type="ORF">TWF788_010513</name>
</gene>
<organism evidence="10 17">
    <name type="scientific">Orbilia oligospora</name>
    <name type="common">Nematode-trapping fungus</name>
    <name type="synonym">Arthrobotrys oligospora</name>
    <dbReference type="NCBI Taxonomy" id="2813651"/>
    <lineage>
        <taxon>Eukaryota</taxon>
        <taxon>Fungi</taxon>
        <taxon>Dikarya</taxon>
        <taxon>Ascomycota</taxon>
        <taxon>Pezizomycotina</taxon>
        <taxon>Orbiliomycetes</taxon>
        <taxon>Orbiliales</taxon>
        <taxon>Orbiliaceae</taxon>
        <taxon>Orbilia</taxon>
    </lineage>
</organism>
<dbReference type="Proteomes" id="UP000483672">
    <property type="component" value="Unassembled WGS sequence"/>
</dbReference>